<reference evidence="9 10" key="1">
    <citation type="submission" date="2024-08" db="EMBL/GenBank/DDBJ databases">
        <title>Whole-genome sequencing of halo(alkali)philic microorganisms from hypersaline lakes.</title>
        <authorList>
            <person name="Sorokin D.Y."/>
            <person name="Merkel A.Y."/>
            <person name="Messina E."/>
            <person name="Yakimov M."/>
        </authorList>
    </citation>
    <scope>NUCLEOTIDE SEQUENCE [LARGE SCALE GENOMIC DNA]</scope>
    <source>
        <strain evidence="9 10">AB-hyl4</strain>
    </source>
</reference>
<dbReference type="Gene3D" id="3.40.50.2300">
    <property type="match status" value="1"/>
</dbReference>
<evidence type="ECO:0000256" key="5">
    <source>
        <dbReference type="ARBA" id="ARBA00023163"/>
    </source>
</evidence>
<keyword evidence="1 6" id="KW-0597">Phosphoprotein</keyword>
<evidence type="ECO:0000256" key="2">
    <source>
        <dbReference type="ARBA" id="ARBA00023012"/>
    </source>
</evidence>
<dbReference type="Proteomes" id="UP001575105">
    <property type="component" value="Unassembled WGS sequence"/>
</dbReference>
<evidence type="ECO:0000256" key="4">
    <source>
        <dbReference type="ARBA" id="ARBA00023125"/>
    </source>
</evidence>
<keyword evidence="2" id="KW-0902">Two-component regulatory system</keyword>
<dbReference type="RefSeq" id="WP_425347151.1">
    <property type="nucleotide sequence ID" value="NZ_JBGUBD010000017.1"/>
</dbReference>
<dbReference type="InterPro" id="IPR011006">
    <property type="entry name" value="CheY-like_superfamily"/>
</dbReference>
<feature type="region of interest" description="Disordered" evidence="7">
    <location>
        <begin position="1"/>
        <end position="23"/>
    </location>
</feature>
<accession>A0ABV4U9C9</accession>
<comment type="caution">
    <text evidence="9">The sequence shown here is derived from an EMBL/GenBank/DDBJ whole genome shotgun (WGS) entry which is preliminary data.</text>
</comment>
<feature type="domain" description="Response regulatory" evidence="8">
    <location>
        <begin position="30"/>
        <end position="145"/>
    </location>
</feature>
<dbReference type="PANTHER" id="PTHR48111">
    <property type="entry name" value="REGULATOR OF RPOS"/>
    <property type="match status" value="1"/>
</dbReference>
<dbReference type="InterPro" id="IPR039420">
    <property type="entry name" value="WalR-like"/>
</dbReference>
<evidence type="ECO:0000313" key="9">
    <source>
        <dbReference type="EMBL" id="MFA9480227.1"/>
    </source>
</evidence>
<organism evidence="9 10">
    <name type="scientific">Natronomicrosphaera hydrolytica</name>
    <dbReference type="NCBI Taxonomy" id="3242702"/>
    <lineage>
        <taxon>Bacteria</taxon>
        <taxon>Pseudomonadati</taxon>
        <taxon>Planctomycetota</taxon>
        <taxon>Phycisphaerae</taxon>
        <taxon>Phycisphaerales</taxon>
        <taxon>Phycisphaeraceae</taxon>
        <taxon>Natronomicrosphaera</taxon>
    </lineage>
</organism>
<evidence type="ECO:0000259" key="8">
    <source>
        <dbReference type="PROSITE" id="PS50110"/>
    </source>
</evidence>
<feature type="modified residue" description="4-aspartylphosphate" evidence="6">
    <location>
        <position position="80"/>
    </location>
</feature>
<dbReference type="PROSITE" id="PS50110">
    <property type="entry name" value="RESPONSE_REGULATORY"/>
    <property type="match status" value="1"/>
</dbReference>
<keyword evidence="3" id="KW-0805">Transcription regulation</keyword>
<gene>
    <name evidence="9" type="ORF">ACERK3_18295</name>
</gene>
<feature type="compositionally biased region" description="Polar residues" evidence="7">
    <location>
        <begin position="1"/>
        <end position="13"/>
    </location>
</feature>
<sequence length="382" mass="43445">MPRYSSRQPSTPAITPHYDRAEQRSHKPFRVLVVDRGMDLAKQLERCMDTQQPIKVEHACNLGEARERLARRPIDLVVADTTLPDGSGFDLARTLRQRRRRTQMLMVTDTPTVEAAVQAMRLGAVDFLTRPLETKQLTQRVREVIARQDHDHHQTQRIRRLRRACHKLNEAREEISQQVDILCSDLVSAYQELADQMQQNVSSTEYQAMVRQELDLEQLLLKTLEYLIDRAGPTNAALFLPSTADEFSLGGYVNFDCSSDAADLLLQHLGDVFAPRVAEHAKVLRLNSDKVLQEHMGDDAAYLAECDVLAFACQHENEALAVITLFRDRDDPFDDQLVDICASIAPIMAEALSRLIRIHHRSNLFDDEYGDERSDEFGGELA</sequence>
<keyword evidence="10" id="KW-1185">Reference proteome</keyword>
<evidence type="ECO:0000256" key="1">
    <source>
        <dbReference type="ARBA" id="ARBA00022553"/>
    </source>
</evidence>
<keyword evidence="4" id="KW-0238">DNA-binding</keyword>
<dbReference type="InterPro" id="IPR001789">
    <property type="entry name" value="Sig_transdc_resp-reg_receiver"/>
</dbReference>
<dbReference type="PANTHER" id="PTHR48111:SF1">
    <property type="entry name" value="TWO-COMPONENT RESPONSE REGULATOR ORR33"/>
    <property type="match status" value="1"/>
</dbReference>
<proteinExistence type="predicted"/>
<evidence type="ECO:0000256" key="3">
    <source>
        <dbReference type="ARBA" id="ARBA00023015"/>
    </source>
</evidence>
<dbReference type="EMBL" id="JBGUBD010000017">
    <property type="protein sequence ID" value="MFA9480227.1"/>
    <property type="molecule type" value="Genomic_DNA"/>
</dbReference>
<name>A0ABV4U9C9_9BACT</name>
<dbReference type="SUPFAM" id="SSF55781">
    <property type="entry name" value="GAF domain-like"/>
    <property type="match status" value="1"/>
</dbReference>
<evidence type="ECO:0000256" key="6">
    <source>
        <dbReference type="PROSITE-ProRule" id="PRU00169"/>
    </source>
</evidence>
<evidence type="ECO:0000313" key="10">
    <source>
        <dbReference type="Proteomes" id="UP001575105"/>
    </source>
</evidence>
<dbReference type="SMART" id="SM00448">
    <property type="entry name" value="REC"/>
    <property type="match status" value="1"/>
</dbReference>
<keyword evidence="5" id="KW-0804">Transcription</keyword>
<dbReference type="Pfam" id="PF00072">
    <property type="entry name" value="Response_reg"/>
    <property type="match status" value="1"/>
</dbReference>
<evidence type="ECO:0000256" key="7">
    <source>
        <dbReference type="SAM" id="MobiDB-lite"/>
    </source>
</evidence>
<dbReference type="InterPro" id="IPR029016">
    <property type="entry name" value="GAF-like_dom_sf"/>
</dbReference>
<dbReference type="Gene3D" id="3.30.450.40">
    <property type="match status" value="1"/>
</dbReference>
<protein>
    <submittedName>
        <fullName evidence="9">Response regulator</fullName>
    </submittedName>
</protein>
<dbReference type="SUPFAM" id="SSF52172">
    <property type="entry name" value="CheY-like"/>
    <property type="match status" value="1"/>
</dbReference>